<dbReference type="GO" id="GO:0003676">
    <property type="term" value="F:nucleic acid binding"/>
    <property type="evidence" value="ECO:0007669"/>
    <property type="project" value="InterPro"/>
</dbReference>
<dbReference type="AlphaFoldDB" id="A0A6V7V0U2"/>
<feature type="domain" description="Chromo" evidence="1">
    <location>
        <begin position="335"/>
        <end position="375"/>
    </location>
</feature>
<dbReference type="Gene3D" id="3.30.420.10">
    <property type="entry name" value="Ribonuclease H-like superfamily/Ribonuclease H"/>
    <property type="match status" value="1"/>
</dbReference>
<evidence type="ECO:0000259" key="2">
    <source>
        <dbReference type="PROSITE" id="PS50994"/>
    </source>
</evidence>
<dbReference type="SUPFAM" id="SSF53098">
    <property type="entry name" value="Ribonuclease H-like"/>
    <property type="match status" value="1"/>
</dbReference>
<accession>A0A6V7V0U2</accession>
<dbReference type="Pfam" id="PF00385">
    <property type="entry name" value="Chromo"/>
    <property type="match status" value="1"/>
</dbReference>
<dbReference type="PANTHER" id="PTHR46585">
    <property type="entry name" value="INTEGRASE CORE DOMAIN CONTAINING PROTEIN"/>
    <property type="match status" value="1"/>
</dbReference>
<dbReference type="SUPFAM" id="SSF54160">
    <property type="entry name" value="Chromo domain-like"/>
    <property type="match status" value="1"/>
</dbReference>
<dbReference type="GO" id="GO:0015074">
    <property type="term" value="P:DNA integration"/>
    <property type="evidence" value="ECO:0007669"/>
    <property type="project" value="InterPro"/>
</dbReference>
<name>A0A6V7V0U2_MELEN</name>
<protein>
    <submittedName>
        <fullName evidence="3">Uncharacterized protein</fullName>
    </submittedName>
</protein>
<dbReference type="Pfam" id="PF00665">
    <property type="entry name" value="rve"/>
    <property type="match status" value="1"/>
</dbReference>
<gene>
    <name evidence="3" type="ORF">MENT_LOCUS19904</name>
</gene>
<dbReference type="InterPro" id="IPR036397">
    <property type="entry name" value="RNaseH_sf"/>
</dbReference>
<dbReference type="PANTHER" id="PTHR46585:SF1">
    <property type="entry name" value="CHROMO DOMAIN-CONTAINING PROTEIN"/>
    <property type="match status" value="1"/>
</dbReference>
<dbReference type="InterPro" id="IPR016197">
    <property type="entry name" value="Chromo-like_dom_sf"/>
</dbReference>
<proteinExistence type="predicted"/>
<evidence type="ECO:0000259" key="1">
    <source>
        <dbReference type="PROSITE" id="PS50013"/>
    </source>
</evidence>
<sequence length="375" mass="44813">MEKLSIKQLNILDRLYKDINSSTCFTSLEPLLREARRVDKSITRDAVKKYLSTQNTYTLHRRAVRKYRRMRTLAAGLHTEWQADLCIFDRLSSQNKGYKYLLVCIDTLSRMIFVEPVKSKHSEKMIEAFRRLFSRIKIVPWKLLTDQGLEFTAKEVQKYFKSIDMEHFSMFTSPQWHAGMAERANRSIKERLYRYFTEKRTLKWVDVIQDIVSAINNSFNSSIGMRPIDVTYKNAEGLRLKLKDQAREEVAPKRWKHTDFSVGDKVRIEKYKHVFQKGYLPNFTDEIFVIKLVRLVPHQRPTYRLLDKKGELIRGWFYANDLCLVRERKKEDVLYDIEKVLKKRKFDGENQYFVKWKGYGTRFNSWIPASSVNWR</sequence>
<comment type="caution">
    <text evidence="3">The sequence shown here is derived from an EMBL/GenBank/DDBJ whole genome shotgun (WGS) entry which is preliminary data.</text>
</comment>
<organism evidence="3 4">
    <name type="scientific">Meloidogyne enterolobii</name>
    <name type="common">Root-knot nematode worm</name>
    <name type="synonym">Meloidogyne mayaguensis</name>
    <dbReference type="NCBI Taxonomy" id="390850"/>
    <lineage>
        <taxon>Eukaryota</taxon>
        <taxon>Metazoa</taxon>
        <taxon>Ecdysozoa</taxon>
        <taxon>Nematoda</taxon>
        <taxon>Chromadorea</taxon>
        <taxon>Rhabditida</taxon>
        <taxon>Tylenchina</taxon>
        <taxon>Tylenchomorpha</taxon>
        <taxon>Tylenchoidea</taxon>
        <taxon>Meloidogynidae</taxon>
        <taxon>Meloidogyninae</taxon>
        <taxon>Meloidogyne</taxon>
    </lineage>
</organism>
<dbReference type="Gene3D" id="2.40.50.40">
    <property type="match status" value="1"/>
</dbReference>
<dbReference type="SMART" id="SM00298">
    <property type="entry name" value="CHROMO"/>
    <property type="match status" value="1"/>
</dbReference>
<reference evidence="3 4" key="1">
    <citation type="submission" date="2020-08" db="EMBL/GenBank/DDBJ databases">
        <authorList>
            <person name="Koutsovoulos G."/>
            <person name="Danchin GJ E."/>
        </authorList>
    </citation>
    <scope>NUCLEOTIDE SEQUENCE [LARGE SCALE GENOMIC DNA]</scope>
</reference>
<dbReference type="PROSITE" id="PS50013">
    <property type="entry name" value="CHROMO_2"/>
    <property type="match status" value="1"/>
</dbReference>
<dbReference type="InterPro" id="IPR000953">
    <property type="entry name" value="Chromo/chromo_shadow_dom"/>
</dbReference>
<feature type="domain" description="Integrase catalytic" evidence="2">
    <location>
        <begin position="71"/>
        <end position="235"/>
    </location>
</feature>
<dbReference type="PROSITE" id="PS50994">
    <property type="entry name" value="INTEGRASE"/>
    <property type="match status" value="1"/>
</dbReference>
<dbReference type="InterPro" id="IPR023780">
    <property type="entry name" value="Chromo_domain"/>
</dbReference>
<evidence type="ECO:0000313" key="4">
    <source>
        <dbReference type="Proteomes" id="UP000580250"/>
    </source>
</evidence>
<dbReference type="Proteomes" id="UP000580250">
    <property type="component" value="Unassembled WGS sequence"/>
</dbReference>
<evidence type="ECO:0000313" key="3">
    <source>
        <dbReference type="EMBL" id="CAD2168532.1"/>
    </source>
</evidence>
<dbReference type="CDD" id="cd00024">
    <property type="entry name" value="CD_CSD"/>
    <property type="match status" value="1"/>
</dbReference>
<dbReference type="OrthoDB" id="5873082at2759"/>
<dbReference type="InterPro" id="IPR012337">
    <property type="entry name" value="RNaseH-like_sf"/>
</dbReference>
<dbReference type="EMBL" id="CAJEWN010000142">
    <property type="protein sequence ID" value="CAD2168532.1"/>
    <property type="molecule type" value="Genomic_DNA"/>
</dbReference>
<dbReference type="InterPro" id="IPR001584">
    <property type="entry name" value="Integrase_cat-core"/>
</dbReference>